<dbReference type="GO" id="GO:0005789">
    <property type="term" value="C:endoplasmic reticulum membrane"/>
    <property type="evidence" value="ECO:0007669"/>
    <property type="project" value="UniProtKB-SubCell"/>
</dbReference>
<dbReference type="Gene3D" id="1.20.120.1630">
    <property type="match status" value="1"/>
</dbReference>
<evidence type="ECO:0000313" key="19">
    <source>
        <dbReference type="EMBL" id="TKA32720.1"/>
    </source>
</evidence>
<comment type="subcellular location">
    <subcellularLocation>
        <location evidence="1">Endoplasmic reticulum membrane</location>
        <topology evidence="1">Multi-pass membrane protein</topology>
    </subcellularLocation>
</comment>
<organism evidence="19 20">
    <name type="scientific">Salinomyces thailandicus</name>
    <dbReference type="NCBI Taxonomy" id="706561"/>
    <lineage>
        <taxon>Eukaryota</taxon>
        <taxon>Fungi</taxon>
        <taxon>Dikarya</taxon>
        <taxon>Ascomycota</taxon>
        <taxon>Pezizomycotina</taxon>
        <taxon>Dothideomycetes</taxon>
        <taxon>Dothideomycetidae</taxon>
        <taxon>Mycosphaerellales</taxon>
        <taxon>Teratosphaeriaceae</taxon>
        <taxon>Salinomyces</taxon>
    </lineage>
</organism>
<evidence type="ECO:0000256" key="8">
    <source>
        <dbReference type="ARBA" id="ARBA00022832"/>
    </source>
</evidence>
<evidence type="ECO:0000256" key="4">
    <source>
        <dbReference type="ARBA" id="ARBA00012530"/>
    </source>
</evidence>
<dbReference type="PANTHER" id="PTHR10556:SF28">
    <property type="entry name" value="VERY-LONG-CHAIN ENOYL-COA REDUCTASE"/>
    <property type="match status" value="1"/>
</dbReference>
<keyword evidence="13 17" id="KW-0472">Membrane</keyword>
<keyword evidence="6 17" id="KW-0812">Transmembrane</keyword>
<comment type="caution">
    <text evidence="19">The sequence shown here is derived from an EMBL/GenBank/DDBJ whole genome shotgun (WGS) entry which is preliminary data.</text>
</comment>
<proteinExistence type="inferred from homology"/>
<evidence type="ECO:0000256" key="6">
    <source>
        <dbReference type="ARBA" id="ARBA00022692"/>
    </source>
</evidence>
<keyword evidence="7" id="KW-0256">Endoplasmic reticulum</keyword>
<accession>A0A4U0UBB9</accession>
<evidence type="ECO:0000256" key="3">
    <source>
        <dbReference type="ARBA" id="ARBA00007742"/>
    </source>
</evidence>
<keyword evidence="12" id="KW-0443">Lipid metabolism</keyword>
<keyword evidence="5" id="KW-0444">Lipid biosynthesis</keyword>
<dbReference type="GO" id="GO:0102758">
    <property type="term" value="F:very-long-chain enoyl-CoA reductase activity"/>
    <property type="evidence" value="ECO:0007669"/>
    <property type="project" value="UniProtKB-EC"/>
</dbReference>
<dbReference type="EMBL" id="NAJL01000004">
    <property type="protein sequence ID" value="TKA32720.1"/>
    <property type="molecule type" value="Genomic_DNA"/>
</dbReference>
<dbReference type="InterPro" id="IPR001104">
    <property type="entry name" value="3-oxo-5_a-steroid_4-DH_C"/>
</dbReference>
<dbReference type="FunFam" id="1.20.120.1630:FF:000010">
    <property type="entry name" value="Steroid alpha reductase family protein"/>
    <property type="match status" value="1"/>
</dbReference>
<evidence type="ECO:0000256" key="15">
    <source>
        <dbReference type="ARBA" id="ARBA00051495"/>
    </source>
</evidence>
<dbReference type="Pfam" id="PF02544">
    <property type="entry name" value="Steroid_dh"/>
    <property type="match status" value="1"/>
</dbReference>
<gene>
    <name evidence="19" type="ORF">B0A50_00945</name>
</gene>
<name>A0A4U0UBB9_9PEZI</name>
<dbReference type="PANTHER" id="PTHR10556">
    <property type="entry name" value="3-OXO-5-ALPHA-STEROID 4-DEHYDROGENASE"/>
    <property type="match status" value="1"/>
</dbReference>
<protein>
    <recommendedName>
        <fullName evidence="4">very-long-chain enoyl-CoA reductase</fullName>
        <ecNumber evidence="4">1.3.1.93</ecNumber>
    </recommendedName>
</protein>
<feature type="domain" description="3-oxo-5-alpha-steroid 4-dehydrogenase C-terminal" evidence="18">
    <location>
        <begin position="156"/>
        <end position="306"/>
    </location>
</feature>
<dbReference type="PROSITE" id="PS50244">
    <property type="entry name" value="S5A_REDUCTASE"/>
    <property type="match status" value="1"/>
</dbReference>
<keyword evidence="14" id="KW-0275">Fatty acid biosynthesis</keyword>
<evidence type="ECO:0000256" key="1">
    <source>
        <dbReference type="ARBA" id="ARBA00004477"/>
    </source>
</evidence>
<evidence type="ECO:0000256" key="13">
    <source>
        <dbReference type="ARBA" id="ARBA00023136"/>
    </source>
</evidence>
<dbReference type="AlphaFoldDB" id="A0A4U0UBB9"/>
<dbReference type="OrthoDB" id="540503at2759"/>
<keyword evidence="8" id="KW-0276">Fatty acid metabolism</keyword>
<evidence type="ECO:0000256" key="10">
    <source>
        <dbReference type="ARBA" id="ARBA00022989"/>
    </source>
</evidence>
<evidence type="ECO:0000256" key="9">
    <source>
        <dbReference type="ARBA" id="ARBA00022857"/>
    </source>
</evidence>
<feature type="transmembrane region" description="Helical" evidence="17">
    <location>
        <begin position="167"/>
        <end position="183"/>
    </location>
</feature>
<evidence type="ECO:0000256" key="5">
    <source>
        <dbReference type="ARBA" id="ARBA00022516"/>
    </source>
</evidence>
<evidence type="ECO:0000256" key="7">
    <source>
        <dbReference type="ARBA" id="ARBA00022824"/>
    </source>
</evidence>
<evidence type="ECO:0000256" key="14">
    <source>
        <dbReference type="ARBA" id="ARBA00023160"/>
    </source>
</evidence>
<dbReference type="InterPro" id="IPR039357">
    <property type="entry name" value="SRD5A/TECR"/>
</dbReference>
<comment type="similarity">
    <text evidence="3">Belongs to the steroid 5-alpha reductase family.</text>
</comment>
<dbReference type="Proteomes" id="UP000308549">
    <property type="component" value="Unassembled WGS sequence"/>
</dbReference>
<keyword evidence="20" id="KW-1185">Reference proteome</keyword>
<keyword evidence="9" id="KW-0521">NADP</keyword>
<sequence>MASKPVTLEVKPRGKRIPKLPSETTTYLQGSGSDLYDRIAKATGISVHRIRITNADDGKPVPNDKSTTVASTGLQNGSTIQVKDLGPQIAWRTVFVIEYLGPLLIHPLFYFFRPYIYKGGNAEPSLLQTVSCVAITLHFVKRELETLFVHRFSNATMPARNIFKNSFHYWVLAGLLIAYPTYSPRSATAGEPNPLLLNIGLAMLTFGELANLNTHMVLRGLRSAGGTERGVPEGLGFDWVTCPNYLFESIAWLGILVINRSWSTGVFIVIAVGQMALWAKKKESRYRKELGSKYQKKRYSMIPGIW</sequence>
<evidence type="ECO:0000259" key="18">
    <source>
        <dbReference type="Pfam" id="PF02544"/>
    </source>
</evidence>
<keyword evidence="11" id="KW-0560">Oxidoreductase</keyword>
<reference evidence="19 20" key="1">
    <citation type="submission" date="2017-03" db="EMBL/GenBank/DDBJ databases">
        <title>Genomes of endolithic fungi from Antarctica.</title>
        <authorList>
            <person name="Coleine C."/>
            <person name="Masonjones S."/>
            <person name="Stajich J.E."/>
        </authorList>
    </citation>
    <scope>NUCLEOTIDE SEQUENCE [LARGE SCALE GENOMIC DNA]</scope>
    <source>
        <strain evidence="19 20">CCFEE 6315</strain>
    </source>
</reference>
<evidence type="ECO:0000256" key="17">
    <source>
        <dbReference type="SAM" id="Phobius"/>
    </source>
</evidence>
<evidence type="ECO:0000256" key="11">
    <source>
        <dbReference type="ARBA" id="ARBA00023002"/>
    </source>
</evidence>
<evidence type="ECO:0000256" key="2">
    <source>
        <dbReference type="ARBA" id="ARBA00005194"/>
    </source>
</evidence>
<dbReference type="GO" id="GO:0042761">
    <property type="term" value="P:very long-chain fatty acid biosynthetic process"/>
    <property type="evidence" value="ECO:0007669"/>
    <property type="project" value="TreeGrafter"/>
</dbReference>
<feature type="transmembrane region" description="Helical" evidence="17">
    <location>
        <begin position="261"/>
        <end position="279"/>
    </location>
</feature>
<keyword evidence="10 17" id="KW-1133">Transmembrane helix</keyword>
<comment type="pathway">
    <text evidence="2">Lipid metabolism; fatty acid biosynthesis.</text>
</comment>
<evidence type="ECO:0000256" key="16">
    <source>
        <dbReference type="ARBA" id="ARBA00058640"/>
    </source>
</evidence>
<comment type="catalytic activity">
    <reaction evidence="15">
        <text>a very-long-chain 2,3-saturated fatty acyl-CoA + NADP(+) = a very-long-chain (2E)-enoyl-CoA + NADPH + H(+)</text>
        <dbReference type="Rhea" id="RHEA:14473"/>
        <dbReference type="ChEBI" id="CHEBI:15378"/>
        <dbReference type="ChEBI" id="CHEBI:57783"/>
        <dbReference type="ChEBI" id="CHEBI:58349"/>
        <dbReference type="ChEBI" id="CHEBI:83724"/>
        <dbReference type="ChEBI" id="CHEBI:83728"/>
        <dbReference type="EC" id="1.3.1.93"/>
    </reaction>
</comment>
<evidence type="ECO:0000313" key="20">
    <source>
        <dbReference type="Proteomes" id="UP000308549"/>
    </source>
</evidence>
<dbReference type="EC" id="1.3.1.93" evidence="4"/>
<evidence type="ECO:0000256" key="12">
    <source>
        <dbReference type="ARBA" id="ARBA00023098"/>
    </source>
</evidence>
<comment type="function">
    <text evidence="16">Catalyzes the last of the four reactions of the long-chain fatty acids elongation cycle. This endoplasmic reticulum-bound enzymatic process, allows the addition of 2 carbons to the chain of long- and very long-chain fatty acids/VLCFAs per cycle. This enzyme reduces the trans-2,3-enoyl-CoA fatty acid intermediate to an acyl-CoA that can be further elongated by entering a new cycle of elongation. Thereby, it participates in the production of VLCFAs of different chain lengths that are involved in multiple biological processes as precursors of membrane lipids and lipid mediators.</text>
</comment>